<name>A0A2S3QZ39_VIBVL</name>
<evidence type="ECO:0000313" key="6">
    <source>
        <dbReference type="EMBL" id="AXX58768.1"/>
    </source>
</evidence>
<evidence type="ECO:0000256" key="4">
    <source>
        <dbReference type="PIRSR" id="PIRSR006806-1"/>
    </source>
</evidence>
<dbReference type="Proteomes" id="UP000263418">
    <property type="component" value="Chromosome 1"/>
</dbReference>
<dbReference type="InterPro" id="IPR002698">
    <property type="entry name" value="FTHF_cligase"/>
</dbReference>
<evidence type="ECO:0000256" key="3">
    <source>
        <dbReference type="ARBA" id="ARBA00022840"/>
    </source>
</evidence>
<evidence type="ECO:0000313" key="8">
    <source>
        <dbReference type="Proteomes" id="UP000237466"/>
    </source>
</evidence>
<reference evidence="7 8" key="2">
    <citation type="journal article" date="2018" name="Front. Microbiol.">
        <title>Phylogeny of Vibrio vulnificus from the Analysis of the Core-Genome: Implications for Intra-Species Taxonomy.</title>
        <authorList>
            <person name="Roig F.J."/>
            <person name="Gonzalez-Candelas F."/>
            <person name="Sanjuan E."/>
            <person name="Fouz B."/>
            <person name="Feil E.J."/>
            <person name="Llorens C."/>
            <person name="Baker-Austin C."/>
            <person name="Oliver J.D."/>
            <person name="Danin-Poleg Y."/>
            <person name="Gibas C.J."/>
            <person name="Kashi Y."/>
            <person name="Gulig P.A."/>
            <person name="Morrison S.S."/>
            <person name="Amaro C."/>
        </authorList>
    </citation>
    <scope>NUCLEOTIDE SEQUENCE [LARGE SCALE GENOMIC DNA]</scope>
    <source>
        <strain evidence="7 8">CECT4608</strain>
    </source>
</reference>
<feature type="binding site" evidence="4">
    <location>
        <position position="52"/>
    </location>
    <ligand>
        <name>substrate</name>
    </ligand>
</feature>
<dbReference type="EC" id="6.3.3.2" evidence="5"/>
<keyword evidence="7" id="KW-0436">Ligase</keyword>
<dbReference type="GO" id="GO:0009396">
    <property type="term" value="P:folic acid-containing compound biosynthetic process"/>
    <property type="evidence" value="ECO:0007669"/>
    <property type="project" value="TreeGrafter"/>
</dbReference>
<evidence type="ECO:0000256" key="5">
    <source>
        <dbReference type="RuleBase" id="RU361279"/>
    </source>
</evidence>
<dbReference type="GO" id="GO:0035999">
    <property type="term" value="P:tetrahydrofolate interconversion"/>
    <property type="evidence" value="ECO:0007669"/>
    <property type="project" value="TreeGrafter"/>
</dbReference>
<organism evidence="7 8">
    <name type="scientific">Vibrio vulnificus</name>
    <dbReference type="NCBI Taxonomy" id="672"/>
    <lineage>
        <taxon>Bacteria</taxon>
        <taxon>Pseudomonadati</taxon>
        <taxon>Pseudomonadota</taxon>
        <taxon>Gammaproteobacteria</taxon>
        <taxon>Vibrionales</taxon>
        <taxon>Vibrionaceae</taxon>
        <taxon>Vibrio</taxon>
    </lineage>
</organism>
<accession>A0A2S3QZ39</accession>
<keyword evidence="5" id="KW-0479">Metal-binding</keyword>
<keyword evidence="5" id="KW-0460">Magnesium</keyword>
<evidence type="ECO:0000313" key="7">
    <source>
        <dbReference type="EMBL" id="POB44515.1"/>
    </source>
</evidence>
<dbReference type="Gene3D" id="3.40.50.10420">
    <property type="entry name" value="NagB/RpiA/CoA transferase-like"/>
    <property type="match status" value="1"/>
</dbReference>
<keyword evidence="3 4" id="KW-0067">ATP-binding</keyword>
<proteinExistence type="inferred from homology"/>
<dbReference type="InterPro" id="IPR024185">
    <property type="entry name" value="FTHF_cligase-like_sf"/>
</dbReference>
<dbReference type="GO" id="GO:0005524">
    <property type="term" value="F:ATP binding"/>
    <property type="evidence" value="ECO:0007669"/>
    <property type="project" value="UniProtKB-KW"/>
</dbReference>
<dbReference type="AlphaFoldDB" id="A0A2S3QZ39"/>
<dbReference type="EMBL" id="PDGH01000124">
    <property type="protein sequence ID" value="POB44515.1"/>
    <property type="molecule type" value="Genomic_DNA"/>
</dbReference>
<reference evidence="6 9" key="1">
    <citation type="submission" date="2017-01" db="EMBL/GenBank/DDBJ databases">
        <title>Complete Genome Sequence of Vibrio vulnificus FORC_053.</title>
        <authorList>
            <consortium name="Food-borne Pathogen Omics Research Center"/>
            <person name="Chung H.Y."/>
            <person name="Na E.J."/>
            <person name="Song J.S."/>
            <person name="Kim H."/>
            <person name="Lee J.-H."/>
            <person name="Ryu S."/>
            <person name="Choi S.H."/>
        </authorList>
    </citation>
    <scope>NUCLEOTIDE SEQUENCE [LARGE SCALE GENOMIC DNA]</scope>
    <source>
        <strain evidence="6 9">FORC_053</strain>
    </source>
</reference>
<dbReference type="PIRSF" id="PIRSF006806">
    <property type="entry name" value="FTHF_cligase"/>
    <property type="match status" value="1"/>
</dbReference>
<dbReference type="Proteomes" id="UP000237466">
    <property type="component" value="Unassembled WGS sequence"/>
</dbReference>
<evidence type="ECO:0000313" key="9">
    <source>
        <dbReference type="Proteomes" id="UP000263418"/>
    </source>
</evidence>
<dbReference type="PANTHER" id="PTHR23407:SF1">
    <property type="entry name" value="5-FORMYLTETRAHYDROFOLATE CYCLO-LIGASE"/>
    <property type="match status" value="1"/>
</dbReference>
<dbReference type="RefSeq" id="WP_011079484.1">
    <property type="nucleotide sequence ID" value="NZ_CBCSFK010000015.1"/>
</dbReference>
<dbReference type="Pfam" id="PF01812">
    <property type="entry name" value="5-FTHF_cyc-lig"/>
    <property type="match status" value="1"/>
</dbReference>
<sequence length="199" mass="23095">MQNLSRQDIRTLIRQRRNQLCSDTQYQAALDLTAHFAQLDELTDAQHIALYLSADGELDTKPLIEWLWELGKQVYLPVIHPFSKGQLLFLHYHRHTDLIYNRYGILEPKLDKRHIIPLAELDLICTPLVAFDSTGQRLGMGGGYYDRTLERWFRTGLGAKPIGIAHDCQHVEQLPCEVWDIPLPKIVTPSQIWQWENDV</sequence>
<gene>
    <name evidence="7" type="ORF">CRN52_18105</name>
    <name evidence="6" type="ORF">FORC53_0429</name>
</gene>
<dbReference type="InterPro" id="IPR037171">
    <property type="entry name" value="NagB/RpiA_transferase-like"/>
</dbReference>
<dbReference type="GO" id="GO:0030272">
    <property type="term" value="F:5-formyltetrahydrofolate cyclo-ligase activity"/>
    <property type="evidence" value="ECO:0007669"/>
    <property type="project" value="UniProtKB-EC"/>
</dbReference>
<evidence type="ECO:0000256" key="2">
    <source>
        <dbReference type="ARBA" id="ARBA00022741"/>
    </source>
</evidence>
<dbReference type="SUPFAM" id="SSF100950">
    <property type="entry name" value="NagB/RpiA/CoA transferase-like"/>
    <property type="match status" value="1"/>
</dbReference>
<comment type="catalytic activity">
    <reaction evidence="5">
        <text>(6S)-5-formyl-5,6,7,8-tetrahydrofolate + ATP = (6R)-5,10-methenyltetrahydrofolate + ADP + phosphate</text>
        <dbReference type="Rhea" id="RHEA:10488"/>
        <dbReference type="ChEBI" id="CHEBI:30616"/>
        <dbReference type="ChEBI" id="CHEBI:43474"/>
        <dbReference type="ChEBI" id="CHEBI:57455"/>
        <dbReference type="ChEBI" id="CHEBI:57457"/>
        <dbReference type="ChEBI" id="CHEBI:456216"/>
        <dbReference type="EC" id="6.3.3.2"/>
    </reaction>
</comment>
<protein>
    <recommendedName>
        <fullName evidence="5">5-formyltetrahydrofolate cyclo-ligase</fullName>
        <ecNumber evidence="5">6.3.3.2</ecNumber>
    </recommendedName>
</protein>
<feature type="binding site" evidence="4">
    <location>
        <begin position="6"/>
        <end position="10"/>
    </location>
    <ligand>
        <name>ATP</name>
        <dbReference type="ChEBI" id="CHEBI:30616"/>
    </ligand>
</feature>
<dbReference type="NCBIfam" id="TIGR02727">
    <property type="entry name" value="MTHFS_bact"/>
    <property type="match status" value="1"/>
</dbReference>
<comment type="cofactor">
    <cofactor evidence="5">
        <name>Mg(2+)</name>
        <dbReference type="ChEBI" id="CHEBI:18420"/>
    </cofactor>
</comment>
<keyword evidence="2 4" id="KW-0547">Nucleotide-binding</keyword>
<dbReference type="GO" id="GO:0046872">
    <property type="term" value="F:metal ion binding"/>
    <property type="evidence" value="ECO:0007669"/>
    <property type="project" value="UniProtKB-KW"/>
</dbReference>
<feature type="binding site" evidence="4">
    <location>
        <position position="57"/>
    </location>
    <ligand>
        <name>substrate</name>
    </ligand>
</feature>
<feature type="binding site" evidence="4">
    <location>
        <begin position="137"/>
        <end position="145"/>
    </location>
    <ligand>
        <name>ATP</name>
        <dbReference type="ChEBI" id="CHEBI:30616"/>
    </ligand>
</feature>
<comment type="similarity">
    <text evidence="1 5">Belongs to the 5-formyltetrahydrofolate cyclo-ligase family.</text>
</comment>
<dbReference type="PANTHER" id="PTHR23407">
    <property type="entry name" value="ATPASE INHIBITOR/5-FORMYLTETRAHYDROFOLATE CYCLO-LIGASE"/>
    <property type="match status" value="1"/>
</dbReference>
<evidence type="ECO:0000256" key="1">
    <source>
        <dbReference type="ARBA" id="ARBA00010638"/>
    </source>
</evidence>
<dbReference type="OMA" id="WGFPRCV"/>
<dbReference type="EMBL" id="CP019290">
    <property type="protein sequence ID" value="AXX58768.1"/>
    <property type="molecule type" value="Genomic_DNA"/>
</dbReference>